<evidence type="ECO:0000256" key="1">
    <source>
        <dbReference type="SAM" id="SignalP"/>
    </source>
</evidence>
<comment type="caution">
    <text evidence="3">The sequence shown here is derived from an EMBL/GenBank/DDBJ whole genome shotgun (WGS) entry which is preliminary data.</text>
</comment>
<feature type="chain" id="PRO_5022115478" evidence="1">
    <location>
        <begin position="25"/>
        <end position="224"/>
    </location>
</feature>
<keyword evidence="1" id="KW-0732">Signal</keyword>
<feature type="signal peptide" evidence="1">
    <location>
        <begin position="1"/>
        <end position="24"/>
    </location>
</feature>
<name>A0A558C221_9BACT</name>
<sequence length="224" mass="24358">MKKLLFSTAAVALAVAAAAPTAHAQSVRFGLKAGANLSNLSGDLVQQDQYKNRFGFQGGAILNLGLVADDFLALQLEALYSQKGFKYADQQYTFANNTIRNTGNVRYDYLDIPLLLRLKTGGIFFEAGPQYSYLLNISNNRTQTLNGNTVSSVSSQTSDLDRVKRSELGYAAGLGFQSESGFLVGLRYNGAFTDFAKEGYSNNDFRNARNSAFQAYVGFMLGGK</sequence>
<evidence type="ECO:0000313" key="4">
    <source>
        <dbReference type="Proteomes" id="UP000317624"/>
    </source>
</evidence>
<dbReference type="InterPro" id="IPR025665">
    <property type="entry name" value="Beta-barrel_OMP_2"/>
</dbReference>
<dbReference type="Pfam" id="PF13568">
    <property type="entry name" value="OMP_b-brl_2"/>
    <property type="match status" value="1"/>
</dbReference>
<protein>
    <submittedName>
        <fullName evidence="3">PorT family protein</fullName>
    </submittedName>
</protein>
<accession>A0A558C221</accession>
<evidence type="ECO:0000259" key="2">
    <source>
        <dbReference type="Pfam" id="PF13568"/>
    </source>
</evidence>
<dbReference type="Proteomes" id="UP000317624">
    <property type="component" value="Unassembled WGS sequence"/>
</dbReference>
<organism evidence="3 4">
    <name type="scientific">Hymenobacter setariae</name>
    <dbReference type="NCBI Taxonomy" id="2594794"/>
    <lineage>
        <taxon>Bacteria</taxon>
        <taxon>Pseudomonadati</taxon>
        <taxon>Bacteroidota</taxon>
        <taxon>Cytophagia</taxon>
        <taxon>Cytophagales</taxon>
        <taxon>Hymenobacteraceae</taxon>
        <taxon>Hymenobacter</taxon>
    </lineage>
</organism>
<feature type="domain" description="Outer membrane protein beta-barrel" evidence="2">
    <location>
        <begin position="24"/>
        <end position="195"/>
    </location>
</feature>
<evidence type="ECO:0000313" key="3">
    <source>
        <dbReference type="EMBL" id="TVT42860.1"/>
    </source>
</evidence>
<gene>
    <name evidence="3" type="ORF">FNT36_01845</name>
</gene>
<dbReference type="OrthoDB" id="838174at2"/>
<dbReference type="AlphaFoldDB" id="A0A558C221"/>
<dbReference type="EMBL" id="VMRJ01000001">
    <property type="protein sequence ID" value="TVT42860.1"/>
    <property type="molecule type" value="Genomic_DNA"/>
</dbReference>
<reference evidence="3 4" key="1">
    <citation type="submission" date="2019-07" db="EMBL/GenBank/DDBJ databases">
        <title>Hymenobacter sp. straun FUR1 Genome sequencing and assembly.</title>
        <authorList>
            <person name="Chhetri G."/>
        </authorList>
    </citation>
    <scope>NUCLEOTIDE SEQUENCE [LARGE SCALE GENOMIC DNA]</scope>
    <source>
        <strain evidence="3 4">Fur1</strain>
    </source>
</reference>
<dbReference type="RefSeq" id="WP_144843508.1">
    <property type="nucleotide sequence ID" value="NZ_VMRJ01000001.1"/>
</dbReference>
<keyword evidence="4" id="KW-1185">Reference proteome</keyword>
<proteinExistence type="predicted"/>